<evidence type="ECO:0000256" key="2">
    <source>
        <dbReference type="ARBA" id="ARBA00022448"/>
    </source>
</evidence>
<feature type="transmembrane region" description="Helical" evidence="6">
    <location>
        <begin position="117"/>
        <end position="140"/>
    </location>
</feature>
<dbReference type="Gene3D" id="1.20.1250.20">
    <property type="entry name" value="MFS general substrate transporter like domains"/>
    <property type="match status" value="1"/>
</dbReference>
<dbReference type="InterPro" id="IPR020846">
    <property type="entry name" value="MFS_dom"/>
</dbReference>
<dbReference type="SUPFAM" id="SSF103473">
    <property type="entry name" value="MFS general substrate transporter"/>
    <property type="match status" value="1"/>
</dbReference>
<evidence type="ECO:0000256" key="3">
    <source>
        <dbReference type="ARBA" id="ARBA00022692"/>
    </source>
</evidence>
<protein>
    <submittedName>
        <fullName evidence="8">DHA2 family multidrug resistance protein</fullName>
    </submittedName>
</protein>
<feature type="transmembrane region" description="Helical" evidence="6">
    <location>
        <begin position="379"/>
        <end position="405"/>
    </location>
</feature>
<keyword evidence="3 6" id="KW-0812">Transmembrane</keyword>
<keyword evidence="5 6" id="KW-0472">Membrane</keyword>
<evidence type="ECO:0000256" key="5">
    <source>
        <dbReference type="ARBA" id="ARBA00023136"/>
    </source>
</evidence>
<dbReference type="InterPro" id="IPR036259">
    <property type="entry name" value="MFS_trans_sf"/>
</dbReference>
<feature type="transmembrane region" description="Helical" evidence="6">
    <location>
        <begin position="147"/>
        <end position="173"/>
    </location>
</feature>
<comment type="subcellular location">
    <subcellularLocation>
        <location evidence="1">Membrane</location>
        <topology evidence="1">Multi-pass membrane protein</topology>
    </subcellularLocation>
</comment>
<evidence type="ECO:0000256" key="6">
    <source>
        <dbReference type="SAM" id="Phobius"/>
    </source>
</evidence>
<evidence type="ECO:0000313" key="9">
    <source>
        <dbReference type="Proteomes" id="UP000535182"/>
    </source>
</evidence>
<evidence type="ECO:0000256" key="1">
    <source>
        <dbReference type="ARBA" id="ARBA00004141"/>
    </source>
</evidence>
<feature type="transmembrane region" description="Helical" evidence="6">
    <location>
        <begin position="501"/>
        <end position="526"/>
    </location>
</feature>
<organism evidence="8 9">
    <name type="scientific">Tunturiibacter gelidiferens</name>
    <dbReference type="NCBI Taxonomy" id="3069689"/>
    <lineage>
        <taxon>Bacteria</taxon>
        <taxon>Pseudomonadati</taxon>
        <taxon>Acidobacteriota</taxon>
        <taxon>Terriglobia</taxon>
        <taxon>Terriglobales</taxon>
        <taxon>Acidobacteriaceae</taxon>
        <taxon>Tunturiibacter</taxon>
    </lineage>
</organism>
<dbReference type="AlphaFoldDB" id="A0A9X0U595"/>
<feature type="transmembrane region" description="Helical" evidence="6">
    <location>
        <begin position="179"/>
        <end position="199"/>
    </location>
</feature>
<evidence type="ECO:0000259" key="7">
    <source>
        <dbReference type="PROSITE" id="PS50850"/>
    </source>
</evidence>
<accession>A0A9X0U595</accession>
<comment type="caution">
    <text evidence="8">The sequence shown here is derived from an EMBL/GenBank/DDBJ whole genome shotgun (WGS) entry which is preliminary data.</text>
</comment>
<feature type="transmembrane region" description="Helical" evidence="6">
    <location>
        <begin position="350"/>
        <end position="373"/>
    </location>
</feature>
<dbReference type="PANTHER" id="PTHR42718">
    <property type="entry name" value="MAJOR FACILITATOR SUPERFAMILY MULTIDRUG TRANSPORTER MFSC"/>
    <property type="match status" value="1"/>
</dbReference>
<dbReference type="PANTHER" id="PTHR42718:SF9">
    <property type="entry name" value="MAJOR FACILITATOR SUPERFAMILY MULTIDRUG TRANSPORTER MFSC"/>
    <property type="match status" value="1"/>
</dbReference>
<proteinExistence type="predicted"/>
<dbReference type="Pfam" id="PF07690">
    <property type="entry name" value="MFS_1"/>
    <property type="match status" value="1"/>
</dbReference>
<feature type="transmembrane region" description="Helical" evidence="6">
    <location>
        <begin position="243"/>
        <end position="264"/>
    </location>
</feature>
<keyword evidence="2" id="KW-0813">Transport</keyword>
<reference evidence="8 9" key="1">
    <citation type="submission" date="2020-08" db="EMBL/GenBank/DDBJ databases">
        <title>Genomic Encyclopedia of Type Strains, Phase IV (KMG-V): Genome sequencing to study the core and pangenomes of soil and plant-associated prokaryotes.</title>
        <authorList>
            <person name="Whitman W."/>
        </authorList>
    </citation>
    <scope>NUCLEOTIDE SEQUENCE [LARGE SCALE GENOMIC DNA]</scope>
    <source>
        <strain evidence="8 9">X5P2</strain>
    </source>
</reference>
<dbReference type="Proteomes" id="UP000535182">
    <property type="component" value="Unassembled WGS sequence"/>
</dbReference>
<name>A0A9X0U595_9BACT</name>
<dbReference type="EMBL" id="JACHEB010000007">
    <property type="protein sequence ID" value="MBB5329800.1"/>
    <property type="molecule type" value="Genomic_DNA"/>
</dbReference>
<keyword evidence="9" id="KW-1185">Reference proteome</keyword>
<keyword evidence="4 6" id="KW-1133">Transmembrane helix</keyword>
<dbReference type="GO" id="GO:0016020">
    <property type="term" value="C:membrane"/>
    <property type="evidence" value="ECO:0007669"/>
    <property type="project" value="UniProtKB-SubCell"/>
</dbReference>
<feature type="transmembrane region" description="Helical" evidence="6">
    <location>
        <begin position="93"/>
        <end position="111"/>
    </location>
</feature>
<dbReference type="GO" id="GO:0022857">
    <property type="term" value="F:transmembrane transporter activity"/>
    <property type="evidence" value="ECO:0007669"/>
    <property type="project" value="InterPro"/>
</dbReference>
<feature type="domain" description="Major facilitator superfamily (MFS) profile" evidence="7">
    <location>
        <begin position="27"/>
        <end position="534"/>
    </location>
</feature>
<sequence length="544" mass="58625">MTSEEATSVTSVPEPIPSVKTVHPLLGVLGVLLGAMIATGTGRLISVGLADLRGALHLGVDEASWISTAFTASTMFIGPFSVYLGGLLGPRRVLLACASLFGLISLLLPFASNLPVLLFLLVCAGLTAGTFYPLTLSFVLRNLPMRYVLLGIAMYSIDIVFTTNVCTSIEAWYIDHLSWRWIFWTGALLALAMVVLIYFGVPWQPLPKPKEGQPKPNWRGFLYVSLGFALLFTALDQGQRLDWLHSGIIVALYATGAFLLLAALERHFIAPNPLINFQFLLRRNTLLLSAVLILFRFSILTTVIIIPNFLASVQGYRPLQTGPVLLWVAVPQLFISLFAMSLVRRIDPRLILTFGFTLVVSACILNAHLSSAWSGSNSIASQAILAVGLAFAFNALVGSIVLELINTGALARPIDTLTFAGFFQTVRLLGGQIGSALMLHFIPIREQFHSNILGLGVQLGEPATRHRLLGLGAGMAQHTTDNAAASGRAGEIVGLQLRQQAFTLAITDSFTLVVWAAVLCLVVVACMGRVPTQYSQVVTAPATT</sequence>
<dbReference type="PROSITE" id="PS50850">
    <property type="entry name" value="MFS"/>
    <property type="match status" value="1"/>
</dbReference>
<feature type="transmembrane region" description="Helical" evidence="6">
    <location>
        <begin position="417"/>
        <end position="442"/>
    </location>
</feature>
<dbReference type="RefSeq" id="WP_260698317.1">
    <property type="nucleotide sequence ID" value="NZ_JACHEB010000007.1"/>
</dbReference>
<gene>
    <name evidence="8" type="ORF">HDF14_003422</name>
</gene>
<feature type="transmembrane region" description="Helical" evidence="6">
    <location>
        <begin position="65"/>
        <end position="86"/>
    </location>
</feature>
<feature type="transmembrane region" description="Helical" evidence="6">
    <location>
        <begin position="324"/>
        <end position="343"/>
    </location>
</feature>
<feature type="transmembrane region" description="Helical" evidence="6">
    <location>
        <begin position="220"/>
        <end position="237"/>
    </location>
</feature>
<evidence type="ECO:0000256" key="4">
    <source>
        <dbReference type="ARBA" id="ARBA00022989"/>
    </source>
</evidence>
<dbReference type="InterPro" id="IPR011701">
    <property type="entry name" value="MFS"/>
</dbReference>
<feature type="transmembrane region" description="Helical" evidence="6">
    <location>
        <begin position="285"/>
        <end position="312"/>
    </location>
</feature>
<evidence type="ECO:0000313" key="8">
    <source>
        <dbReference type="EMBL" id="MBB5329800.1"/>
    </source>
</evidence>
<feature type="transmembrane region" description="Helical" evidence="6">
    <location>
        <begin position="25"/>
        <end position="45"/>
    </location>
</feature>